<sequence>RKTTVKTYNITPLSSFHLQSSWKVDSLESAEFPPLSSSKPLYAFDPKIERTLHHLRKVKHTIKPDSNSSDSIWNSENSNLTTDKSNFSQHQEAE</sequence>
<evidence type="ECO:0000256" key="1">
    <source>
        <dbReference type="SAM" id="MobiDB-lite"/>
    </source>
</evidence>
<comment type="caution">
    <text evidence="2">The sequence shown here is derived from an EMBL/GenBank/DDBJ whole genome shotgun (WGS) entry which is preliminary data.</text>
</comment>
<feature type="region of interest" description="Disordered" evidence="1">
    <location>
        <begin position="60"/>
        <end position="94"/>
    </location>
</feature>
<dbReference type="Proteomes" id="UP000257109">
    <property type="component" value="Unassembled WGS sequence"/>
</dbReference>
<feature type="non-terminal residue" evidence="2">
    <location>
        <position position="1"/>
    </location>
</feature>
<protein>
    <submittedName>
        <fullName evidence="2">Uncharacterized protein</fullName>
    </submittedName>
</protein>
<feature type="compositionally biased region" description="Polar residues" evidence="1">
    <location>
        <begin position="64"/>
        <end position="94"/>
    </location>
</feature>
<dbReference type="EMBL" id="QJKJ01001257">
    <property type="protein sequence ID" value="RDY08526.1"/>
    <property type="molecule type" value="Genomic_DNA"/>
</dbReference>
<proteinExistence type="predicted"/>
<gene>
    <name evidence="2" type="ORF">CR513_07236</name>
</gene>
<evidence type="ECO:0000313" key="2">
    <source>
        <dbReference type="EMBL" id="RDY08526.1"/>
    </source>
</evidence>
<organism evidence="2 3">
    <name type="scientific">Mucuna pruriens</name>
    <name type="common">Velvet bean</name>
    <name type="synonym">Dolichos pruriens</name>
    <dbReference type="NCBI Taxonomy" id="157652"/>
    <lineage>
        <taxon>Eukaryota</taxon>
        <taxon>Viridiplantae</taxon>
        <taxon>Streptophyta</taxon>
        <taxon>Embryophyta</taxon>
        <taxon>Tracheophyta</taxon>
        <taxon>Spermatophyta</taxon>
        <taxon>Magnoliopsida</taxon>
        <taxon>eudicotyledons</taxon>
        <taxon>Gunneridae</taxon>
        <taxon>Pentapetalae</taxon>
        <taxon>rosids</taxon>
        <taxon>fabids</taxon>
        <taxon>Fabales</taxon>
        <taxon>Fabaceae</taxon>
        <taxon>Papilionoideae</taxon>
        <taxon>50 kb inversion clade</taxon>
        <taxon>NPAAA clade</taxon>
        <taxon>indigoferoid/millettioid clade</taxon>
        <taxon>Phaseoleae</taxon>
        <taxon>Mucuna</taxon>
    </lineage>
</organism>
<evidence type="ECO:0000313" key="3">
    <source>
        <dbReference type="Proteomes" id="UP000257109"/>
    </source>
</evidence>
<dbReference type="AlphaFoldDB" id="A0A371I0G3"/>
<keyword evidence="3" id="KW-1185">Reference proteome</keyword>
<feature type="non-terminal residue" evidence="2">
    <location>
        <position position="94"/>
    </location>
</feature>
<accession>A0A371I0G3</accession>
<reference evidence="2" key="1">
    <citation type="submission" date="2018-05" db="EMBL/GenBank/DDBJ databases">
        <title>Draft genome of Mucuna pruriens seed.</title>
        <authorList>
            <person name="Nnadi N.E."/>
            <person name="Vos R."/>
            <person name="Hasami M.H."/>
            <person name="Devisetty U.K."/>
            <person name="Aguiy J.C."/>
        </authorList>
    </citation>
    <scope>NUCLEOTIDE SEQUENCE [LARGE SCALE GENOMIC DNA]</scope>
    <source>
        <strain evidence="2">JCA_2017</strain>
    </source>
</reference>
<name>A0A371I0G3_MUCPR</name>